<keyword evidence="8" id="KW-0966">Cell projection</keyword>
<dbReference type="PRINTS" id="PR00207">
    <property type="entry name" value="FLAGELLIN"/>
</dbReference>
<sequence length="717" mass="74158">MPMVLNSNVASLKSQRNLSTSQASLAQAMERLSSGKRINSAKDDAAGSAISTILTAQVRGLNQATRNSSDGISLLQTAEGALSEIGSALQRMRELSVQSANGTYTEGNRETLNAELHQLVSEIDRVSKTTDYNGLKLLDGSALDLDIQVGADFDQKMKVAVRKIDADSLGISDSAGLGSFQRCAYGGETDTTGILATQKLPAFREGDLVINGVTIGGAIASADTASFMGKDKSTIAIAAAINAKAKESGVKAVVGETIVSGYPMSPAWTDVAGAIQVNGIDINVHVMAGNPTATRAGIVAAINQVSEQTGVVAIDTEKDESGIVLKAADGRNIVLANKSGNPFGPPSSVLLTGMTGLHFTDGFDSAVSGIFTATMTLVATEGQDIHIDNNVFGRAENAGFRVGAYNGTKTGLVSTPVNMIDTGNRVYWNTQTGATLINGVPVPKSDSGINNVVSAINSISDKTGVVAVMQENRAVNHGTQRTVAGMVTGSINGVEIAGFAAQAGADKSGYNRAMLVRQVNAISGQTGVIAVDTGVDGTAEGGGVMLIDKIGKPIFPQLFNGDLAGCVVDGTINGSYTLQSDREIEITSGLSNNLITTGLLTGNYGGGQGGQSLSKIDIATVEGANKAIQAIDNALNRVNNVRAKIGAYQNRLEFTVNNLTNFSQNSEAARSRIEDADFAAETAALSRSQILQQSSSAMLAQANSSALQVLQLLRTGE</sequence>
<comment type="function">
    <text evidence="4">Flagellin is the subunit protein which polymerizes to form the filaments of bacterial flagella.</text>
</comment>
<feature type="coiled-coil region" evidence="5">
    <location>
        <begin position="624"/>
        <end position="651"/>
    </location>
</feature>
<dbReference type="SUPFAM" id="SSF64518">
    <property type="entry name" value="Phase 1 flagellin"/>
    <property type="match status" value="1"/>
</dbReference>
<dbReference type="InterPro" id="IPR001029">
    <property type="entry name" value="Flagellin_N"/>
</dbReference>
<evidence type="ECO:0000313" key="9">
    <source>
        <dbReference type="Proteomes" id="UP000592294"/>
    </source>
</evidence>
<comment type="similarity">
    <text evidence="1 4">Belongs to the bacterial flagellin family.</text>
</comment>
<evidence type="ECO:0000256" key="2">
    <source>
        <dbReference type="ARBA" id="ARBA00022525"/>
    </source>
</evidence>
<feature type="domain" description="Flagellin C-terminal" evidence="7">
    <location>
        <begin position="628"/>
        <end position="713"/>
    </location>
</feature>
<organism evidence="8 9">
    <name type="scientific">Allochromatium humboldtianum</name>
    <dbReference type="NCBI Taxonomy" id="504901"/>
    <lineage>
        <taxon>Bacteria</taxon>
        <taxon>Pseudomonadati</taxon>
        <taxon>Pseudomonadota</taxon>
        <taxon>Gammaproteobacteria</taxon>
        <taxon>Chromatiales</taxon>
        <taxon>Chromatiaceae</taxon>
        <taxon>Allochromatium</taxon>
    </lineage>
</organism>
<dbReference type="GO" id="GO:0009288">
    <property type="term" value="C:bacterial-type flagellum"/>
    <property type="evidence" value="ECO:0007669"/>
    <property type="project" value="UniProtKB-SubCell"/>
</dbReference>
<feature type="domain" description="Flagellin N-terminal" evidence="6">
    <location>
        <begin position="6"/>
        <end position="141"/>
    </location>
</feature>
<keyword evidence="3 4" id="KW-0975">Bacterial flagellum</keyword>
<dbReference type="Gene3D" id="1.20.1330.10">
    <property type="entry name" value="f41 fragment of flagellin, N-terminal domain"/>
    <property type="match status" value="2"/>
</dbReference>
<gene>
    <name evidence="8" type="ORF">HW932_10890</name>
</gene>
<keyword evidence="8" id="KW-0282">Flagellum</keyword>
<dbReference type="Pfam" id="PF00669">
    <property type="entry name" value="Flagellin_N"/>
    <property type="match status" value="1"/>
</dbReference>
<dbReference type="InterPro" id="IPR046358">
    <property type="entry name" value="Flagellin_C"/>
</dbReference>
<protein>
    <recommendedName>
        <fullName evidence="4">Flagellin</fullName>
    </recommendedName>
</protein>
<dbReference type="PANTHER" id="PTHR42792">
    <property type="entry name" value="FLAGELLIN"/>
    <property type="match status" value="1"/>
</dbReference>
<comment type="subcellular location">
    <subcellularLocation>
        <location evidence="4">Secreted</location>
    </subcellularLocation>
    <subcellularLocation>
        <location evidence="4">Bacterial flagellum</location>
    </subcellularLocation>
</comment>
<comment type="caution">
    <text evidence="8">The sequence shown here is derived from an EMBL/GenBank/DDBJ whole genome shotgun (WGS) entry which is preliminary data.</text>
</comment>
<dbReference type="Gene3D" id="6.10.10.10">
    <property type="entry name" value="Flagellar export chaperone, C-terminal domain"/>
    <property type="match status" value="1"/>
</dbReference>
<keyword evidence="5" id="KW-0175">Coiled coil</keyword>
<dbReference type="RefSeq" id="WP_176976517.1">
    <property type="nucleotide sequence ID" value="NZ_JABZEO010000006.1"/>
</dbReference>
<dbReference type="EMBL" id="JABZEO010000006">
    <property type="protein sequence ID" value="NVZ09767.1"/>
    <property type="molecule type" value="Genomic_DNA"/>
</dbReference>
<evidence type="ECO:0000256" key="4">
    <source>
        <dbReference type="RuleBase" id="RU362073"/>
    </source>
</evidence>
<evidence type="ECO:0000259" key="7">
    <source>
        <dbReference type="Pfam" id="PF00700"/>
    </source>
</evidence>
<dbReference type="Gene3D" id="3.30.70.2120">
    <property type="match status" value="1"/>
</dbReference>
<evidence type="ECO:0000256" key="3">
    <source>
        <dbReference type="ARBA" id="ARBA00023143"/>
    </source>
</evidence>
<keyword evidence="2 4" id="KW-0964">Secreted</keyword>
<dbReference type="Pfam" id="PF00700">
    <property type="entry name" value="Flagellin_C"/>
    <property type="match status" value="1"/>
</dbReference>
<dbReference type="Proteomes" id="UP000592294">
    <property type="component" value="Unassembled WGS sequence"/>
</dbReference>
<evidence type="ECO:0000256" key="1">
    <source>
        <dbReference type="ARBA" id="ARBA00005709"/>
    </source>
</evidence>
<keyword evidence="8" id="KW-0969">Cilium</keyword>
<reference evidence="8 9" key="1">
    <citation type="submission" date="2020-06" db="EMBL/GenBank/DDBJ databases">
        <title>Whole-genome sequence of Allochromatium humboldtianum DSM 21881, type strain.</title>
        <authorList>
            <person name="Kyndt J.A."/>
            <person name="Meyer T.E."/>
        </authorList>
    </citation>
    <scope>NUCLEOTIDE SEQUENCE [LARGE SCALE GENOMIC DNA]</scope>
    <source>
        <strain evidence="8 9">DSM 21881</strain>
    </source>
</reference>
<dbReference type="InterPro" id="IPR001492">
    <property type="entry name" value="Flagellin"/>
</dbReference>
<evidence type="ECO:0000259" key="6">
    <source>
        <dbReference type="Pfam" id="PF00669"/>
    </source>
</evidence>
<dbReference type="InterPro" id="IPR042187">
    <property type="entry name" value="Flagellin_C_sub2"/>
</dbReference>
<evidence type="ECO:0000313" key="8">
    <source>
        <dbReference type="EMBL" id="NVZ09767.1"/>
    </source>
</evidence>
<dbReference type="GO" id="GO:0005576">
    <property type="term" value="C:extracellular region"/>
    <property type="evidence" value="ECO:0007669"/>
    <property type="project" value="UniProtKB-SubCell"/>
</dbReference>
<evidence type="ECO:0000256" key="5">
    <source>
        <dbReference type="SAM" id="Coils"/>
    </source>
</evidence>
<dbReference type="GO" id="GO:0005198">
    <property type="term" value="F:structural molecule activity"/>
    <property type="evidence" value="ECO:0007669"/>
    <property type="project" value="UniProtKB-UniRule"/>
</dbReference>
<proteinExistence type="inferred from homology"/>
<keyword evidence="9" id="KW-1185">Reference proteome</keyword>
<dbReference type="AlphaFoldDB" id="A0A850REK6"/>
<name>A0A850REK6_9GAMM</name>
<dbReference type="PANTHER" id="PTHR42792:SF2">
    <property type="entry name" value="FLAGELLIN"/>
    <property type="match status" value="1"/>
</dbReference>
<accession>A0A850REK6</accession>
<dbReference type="Gene3D" id="6.10.280.190">
    <property type="match status" value="1"/>
</dbReference>